<dbReference type="Pfam" id="PF00326">
    <property type="entry name" value="Peptidase_S9"/>
    <property type="match status" value="1"/>
</dbReference>
<name>A0AA37JP59_9FIRM</name>
<dbReference type="PANTHER" id="PTHR43037:SF1">
    <property type="entry name" value="BLL1128 PROTEIN"/>
    <property type="match status" value="1"/>
</dbReference>
<feature type="domain" description="Esterase Ig-like N-terminal" evidence="5">
    <location>
        <begin position="75"/>
        <end position="184"/>
    </location>
</feature>
<dbReference type="InterPro" id="IPR029058">
    <property type="entry name" value="AB_hydrolase_fold"/>
</dbReference>
<evidence type="ECO:0000256" key="1">
    <source>
        <dbReference type="ARBA" id="ARBA00022729"/>
    </source>
</evidence>
<feature type="chain" id="PRO_5041447294" description="Esterase Ig-like N-terminal domain-containing protein" evidence="3">
    <location>
        <begin position="21"/>
        <end position="478"/>
    </location>
</feature>
<dbReference type="Proteomes" id="UP001055091">
    <property type="component" value="Unassembled WGS sequence"/>
</dbReference>
<feature type="region of interest" description="Disordered" evidence="2">
    <location>
        <begin position="26"/>
        <end position="67"/>
    </location>
</feature>
<dbReference type="PANTHER" id="PTHR43037">
    <property type="entry name" value="UNNAMED PRODUCT-RELATED"/>
    <property type="match status" value="1"/>
</dbReference>
<dbReference type="GO" id="GO:0008236">
    <property type="term" value="F:serine-type peptidase activity"/>
    <property type="evidence" value="ECO:0007669"/>
    <property type="project" value="InterPro"/>
</dbReference>
<reference evidence="6" key="1">
    <citation type="submission" date="2022-01" db="EMBL/GenBank/DDBJ databases">
        <title>Novel bile acid biosynthetic pathways are enriched in the microbiome of centenarians.</title>
        <authorList>
            <person name="Sato Y."/>
            <person name="Atarashi K."/>
            <person name="Plichta R.D."/>
            <person name="Arai Y."/>
            <person name="Sasajima S."/>
            <person name="Kearney M.S."/>
            <person name="Suda W."/>
            <person name="Takeshita K."/>
            <person name="Sasaki T."/>
            <person name="Okamoto S."/>
            <person name="Skelly N.A."/>
            <person name="Okamura Y."/>
            <person name="Vlamakis H."/>
            <person name="Li Y."/>
            <person name="Tanoue T."/>
            <person name="Takei H."/>
            <person name="Nittono H."/>
            <person name="Narushima S."/>
            <person name="Irie J."/>
            <person name="Itoh H."/>
            <person name="Moriya K."/>
            <person name="Sugiura Y."/>
            <person name="Suematsu M."/>
            <person name="Moritoki N."/>
            <person name="Shibata S."/>
            <person name="Littman R.D."/>
            <person name="Fischbach A.M."/>
            <person name="Uwamino Y."/>
            <person name="Inoue T."/>
            <person name="Honda A."/>
            <person name="Hattori M."/>
            <person name="Murai T."/>
            <person name="Xavier J.R."/>
            <person name="Hirose N."/>
            <person name="Honda K."/>
        </authorList>
    </citation>
    <scope>NUCLEOTIDE SEQUENCE</scope>
    <source>
        <strain evidence="6">CE91-St55</strain>
    </source>
</reference>
<gene>
    <name evidence="6" type="ORF">CE91St55_44620</name>
</gene>
<organism evidence="6 7">
    <name type="scientific">Hungatella hathewayi</name>
    <dbReference type="NCBI Taxonomy" id="154046"/>
    <lineage>
        <taxon>Bacteria</taxon>
        <taxon>Bacillati</taxon>
        <taxon>Bacillota</taxon>
        <taxon>Clostridia</taxon>
        <taxon>Lachnospirales</taxon>
        <taxon>Lachnospiraceae</taxon>
        <taxon>Hungatella</taxon>
    </lineage>
</organism>
<dbReference type="GeneID" id="93148565"/>
<dbReference type="Gene3D" id="2.60.40.2180">
    <property type="match status" value="1"/>
</dbReference>
<dbReference type="Gene3D" id="3.40.50.1820">
    <property type="entry name" value="alpha/beta hydrolase"/>
    <property type="match status" value="1"/>
</dbReference>
<sequence length="478" mass="52691">MMKKSWMAALLLSSAVLVTACGAGAPQNGSGTENSGTVKTEGAVPDAEQETTETETEGKTTEKAAEKAQSGGISKVITINKSFGDGQKVTHVALQYEKAIDADSLSTDSYEVKNRTVTAVRTNSEAAPAEASVPGNYVILELEIQSPLLDDKYASDGRMEHDEVIDTATVVQIKDVKSTDGEVYPAGSQEYSTPANEGIMGNDSKLYPVRDRFEDNHFYTDPEWKTVLHYNIFKPEGYEDSGETYPLLLFMPDAGSVSSDWEKVLAQGNGGTVWAEEEWQAEHPCFVVTMIYDDKFINDYWEYYDNYVEGTMNLVRSLADQYPVDKDRIYTTGQSMGCMCSLIMMSKEPDLFAGAYCVAGKWEPESLKGLKDSHILILNSEDDSLETGLLMDETVSLWEREGAAVARGAIEGIAEPQVLEAEMDKLLSENADIYYCKIQSGTGSMDLEGNPLNGSHRMTWRLGYDLPGVKEWLFTQSK</sequence>
<accession>A0AA37JP59</accession>
<dbReference type="Pfam" id="PF18435">
    <property type="entry name" value="EstA_Ig_like"/>
    <property type="match status" value="1"/>
</dbReference>
<dbReference type="InterPro" id="IPR001375">
    <property type="entry name" value="Peptidase_S9_cat"/>
</dbReference>
<evidence type="ECO:0000256" key="3">
    <source>
        <dbReference type="SAM" id="SignalP"/>
    </source>
</evidence>
<dbReference type="InterPro" id="IPR041172">
    <property type="entry name" value="EstA_Ig-like_N"/>
</dbReference>
<dbReference type="RefSeq" id="WP_006772898.1">
    <property type="nucleotide sequence ID" value="NZ_BQNJ01000002.1"/>
</dbReference>
<feature type="domain" description="Peptidase S9 prolyl oligopeptidase catalytic" evidence="4">
    <location>
        <begin position="305"/>
        <end position="360"/>
    </location>
</feature>
<feature type="compositionally biased region" description="Basic and acidic residues" evidence="2">
    <location>
        <begin position="56"/>
        <end position="66"/>
    </location>
</feature>
<evidence type="ECO:0000259" key="4">
    <source>
        <dbReference type="Pfam" id="PF00326"/>
    </source>
</evidence>
<evidence type="ECO:0000313" key="7">
    <source>
        <dbReference type="Proteomes" id="UP001055091"/>
    </source>
</evidence>
<feature type="signal peptide" evidence="3">
    <location>
        <begin position="1"/>
        <end position="20"/>
    </location>
</feature>
<keyword evidence="1 3" id="KW-0732">Signal</keyword>
<dbReference type="SUPFAM" id="SSF53474">
    <property type="entry name" value="alpha/beta-Hydrolases"/>
    <property type="match status" value="1"/>
</dbReference>
<feature type="compositionally biased region" description="Polar residues" evidence="2">
    <location>
        <begin position="27"/>
        <end position="38"/>
    </location>
</feature>
<evidence type="ECO:0000313" key="6">
    <source>
        <dbReference type="EMBL" id="GKH02481.1"/>
    </source>
</evidence>
<protein>
    <recommendedName>
        <fullName evidence="8">Esterase Ig-like N-terminal domain-containing protein</fullName>
    </recommendedName>
</protein>
<dbReference type="InterPro" id="IPR050955">
    <property type="entry name" value="Plant_Biomass_Hydrol_Est"/>
</dbReference>
<dbReference type="GO" id="GO:0006508">
    <property type="term" value="P:proteolysis"/>
    <property type="evidence" value="ECO:0007669"/>
    <property type="project" value="InterPro"/>
</dbReference>
<evidence type="ECO:0000256" key="2">
    <source>
        <dbReference type="SAM" id="MobiDB-lite"/>
    </source>
</evidence>
<dbReference type="EMBL" id="BQNJ01000002">
    <property type="protein sequence ID" value="GKH02481.1"/>
    <property type="molecule type" value="Genomic_DNA"/>
</dbReference>
<dbReference type="PROSITE" id="PS51257">
    <property type="entry name" value="PROKAR_LIPOPROTEIN"/>
    <property type="match status" value="1"/>
</dbReference>
<evidence type="ECO:0008006" key="8">
    <source>
        <dbReference type="Google" id="ProtNLM"/>
    </source>
</evidence>
<comment type="caution">
    <text evidence="6">The sequence shown here is derived from an EMBL/GenBank/DDBJ whole genome shotgun (WGS) entry which is preliminary data.</text>
</comment>
<proteinExistence type="predicted"/>
<dbReference type="AlphaFoldDB" id="A0AA37JP59"/>
<evidence type="ECO:0000259" key="5">
    <source>
        <dbReference type="Pfam" id="PF18435"/>
    </source>
</evidence>